<proteinExistence type="inferred from homology"/>
<dbReference type="Pfam" id="PF03171">
    <property type="entry name" value="2OG-FeII_Oxy"/>
    <property type="match status" value="1"/>
</dbReference>
<dbReference type="Proteomes" id="UP001285441">
    <property type="component" value="Unassembled WGS sequence"/>
</dbReference>
<dbReference type="InterPro" id="IPR026992">
    <property type="entry name" value="DIOX_N"/>
</dbReference>
<dbReference type="EMBL" id="JAULSW010000003">
    <property type="protein sequence ID" value="KAK3387411.1"/>
    <property type="molecule type" value="Genomic_DNA"/>
</dbReference>
<reference evidence="4" key="2">
    <citation type="submission" date="2023-06" db="EMBL/GenBank/DDBJ databases">
        <authorList>
            <consortium name="Lawrence Berkeley National Laboratory"/>
            <person name="Haridas S."/>
            <person name="Hensen N."/>
            <person name="Bonometti L."/>
            <person name="Westerberg I."/>
            <person name="Brannstrom I.O."/>
            <person name="Guillou S."/>
            <person name="Cros-Aarteil S."/>
            <person name="Calhoun S."/>
            <person name="Kuo A."/>
            <person name="Mondo S."/>
            <person name="Pangilinan J."/>
            <person name="Riley R."/>
            <person name="LaButti K."/>
            <person name="Andreopoulos B."/>
            <person name="Lipzen A."/>
            <person name="Chen C."/>
            <person name="Yanf M."/>
            <person name="Daum C."/>
            <person name="Ng V."/>
            <person name="Clum A."/>
            <person name="Steindorff A."/>
            <person name="Ohm R."/>
            <person name="Martin F."/>
            <person name="Silar P."/>
            <person name="Natvig D."/>
            <person name="Lalanne C."/>
            <person name="Gautier V."/>
            <person name="Ament-velasquez S.L."/>
            <person name="Kruys A."/>
            <person name="Hutchinson M.I."/>
            <person name="Powell A.J."/>
            <person name="Barry K."/>
            <person name="Miller A.N."/>
            <person name="Grigoriev I.V."/>
            <person name="Debuchy R."/>
            <person name="Gladieux P."/>
            <person name="Thoren M.H."/>
            <person name="Johannesson H."/>
        </authorList>
    </citation>
    <scope>NUCLEOTIDE SEQUENCE</scope>
    <source>
        <strain evidence="4">CBS 232.78</strain>
    </source>
</reference>
<dbReference type="InterPro" id="IPR044861">
    <property type="entry name" value="IPNS-like_FE2OG_OXY"/>
</dbReference>
<evidence type="ECO:0000256" key="1">
    <source>
        <dbReference type="ARBA" id="ARBA00008056"/>
    </source>
</evidence>
<dbReference type="Pfam" id="PF14226">
    <property type="entry name" value="DIOX_N"/>
    <property type="match status" value="1"/>
</dbReference>
<feature type="domain" description="Fe2OG dioxygenase" evidence="3">
    <location>
        <begin position="187"/>
        <end position="292"/>
    </location>
</feature>
<evidence type="ECO:0000313" key="4">
    <source>
        <dbReference type="EMBL" id="KAK3387411.1"/>
    </source>
</evidence>
<reference evidence="4" key="1">
    <citation type="journal article" date="2023" name="Mol. Phylogenet. Evol.">
        <title>Genome-scale phylogeny and comparative genomics of the fungal order Sordariales.</title>
        <authorList>
            <person name="Hensen N."/>
            <person name="Bonometti L."/>
            <person name="Westerberg I."/>
            <person name="Brannstrom I.O."/>
            <person name="Guillou S."/>
            <person name="Cros-Aarteil S."/>
            <person name="Calhoun S."/>
            <person name="Haridas S."/>
            <person name="Kuo A."/>
            <person name="Mondo S."/>
            <person name="Pangilinan J."/>
            <person name="Riley R."/>
            <person name="LaButti K."/>
            <person name="Andreopoulos B."/>
            <person name="Lipzen A."/>
            <person name="Chen C."/>
            <person name="Yan M."/>
            <person name="Daum C."/>
            <person name="Ng V."/>
            <person name="Clum A."/>
            <person name="Steindorff A."/>
            <person name="Ohm R.A."/>
            <person name="Martin F."/>
            <person name="Silar P."/>
            <person name="Natvig D.O."/>
            <person name="Lalanne C."/>
            <person name="Gautier V."/>
            <person name="Ament-Velasquez S.L."/>
            <person name="Kruys A."/>
            <person name="Hutchinson M.I."/>
            <person name="Powell A.J."/>
            <person name="Barry K."/>
            <person name="Miller A.N."/>
            <person name="Grigoriev I.V."/>
            <person name="Debuchy R."/>
            <person name="Gladieux P."/>
            <person name="Hiltunen Thoren M."/>
            <person name="Johannesson H."/>
        </authorList>
    </citation>
    <scope>NUCLEOTIDE SEQUENCE</scope>
    <source>
        <strain evidence="4">CBS 232.78</strain>
    </source>
</reference>
<keyword evidence="2" id="KW-0479">Metal-binding</keyword>
<dbReference type="GO" id="GO:0016491">
    <property type="term" value="F:oxidoreductase activity"/>
    <property type="evidence" value="ECO:0007669"/>
    <property type="project" value="UniProtKB-KW"/>
</dbReference>
<dbReference type="GO" id="GO:0046872">
    <property type="term" value="F:metal ion binding"/>
    <property type="evidence" value="ECO:0007669"/>
    <property type="project" value="UniProtKB-KW"/>
</dbReference>
<dbReference type="Gene3D" id="2.60.120.330">
    <property type="entry name" value="B-lactam Antibiotic, Isopenicillin N Synthase, Chain"/>
    <property type="match status" value="1"/>
</dbReference>
<keyword evidence="2" id="KW-0408">Iron</keyword>
<protein>
    <recommendedName>
        <fullName evidence="3">Fe2OG dioxygenase domain-containing protein</fullName>
    </recommendedName>
</protein>
<dbReference type="PROSITE" id="PS51471">
    <property type="entry name" value="FE2OG_OXY"/>
    <property type="match status" value="1"/>
</dbReference>
<sequence>MGGQANGENAIPTINISAILSPGSSEGERRAVIEDVRHASVTYGFFNLVGHGIPKSQLERAFESAKLFFALPEEKRMEVHIGKALGRSFRGWEPPLIQQHQEDLLPDTKETFIVGREVPADDPEAGSFLTGPNLWPDLAVEEFRDVVLAYQSRMVALAQTIVRILVQGLPAEWGCPPDALDGLTVDPAIPMRFLHYGPVEQKDPRQFGVAPHTDFSAITILLQQAGTEGLEVWHPPTEDWIPVPVVEDGFVINIGDLMQKYTAGYYRSARHRVITSAQENRHRYSVAFFLDGNLQFKTKALDGSGPETAVGEYVRSRLMATLGTRGPTL</sequence>
<evidence type="ECO:0000256" key="2">
    <source>
        <dbReference type="RuleBase" id="RU003682"/>
    </source>
</evidence>
<comment type="caution">
    <text evidence="4">The sequence shown here is derived from an EMBL/GenBank/DDBJ whole genome shotgun (WGS) entry which is preliminary data.</text>
</comment>
<dbReference type="AlphaFoldDB" id="A0AAE0U1I1"/>
<dbReference type="InterPro" id="IPR050231">
    <property type="entry name" value="Iron_ascorbate_oxido_reductase"/>
</dbReference>
<dbReference type="InterPro" id="IPR027443">
    <property type="entry name" value="IPNS-like_sf"/>
</dbReference>
<dbReference type="SUPFAM" id="SSF51197">
    <property type="entry name" value="Clavaminate synthase-like"/>
    <property type="match status" value="1"/>
</dbReference>
<dbReference type="PANTHER" id="PTHR47990">
    <property type="entry name" value="2-OXOGLUTARATE (2OG) AND FE(II)-DEPENDENT OXYGENASE SUPERFAMILY PROTEIN-RELATED"/>
    <property type="match status" value="1"/>
</dbReference>
<evidence type="ECO:0000259" key="3">
    <source>
        <dbReference type="PROSITE" id="PS51471"/>
    </source>
</evidence>
<keyword evidence="5" id="KW-1185">Reference proteome</keyword>
<dbReference type="InterPro" id="IPR005123">
    <property type="entry name" value="Oxoglu/Fe-dep_dioxygenase_dom"/>
</dbReference>
<name>A0AAE0U1I1_9PEZI</name>
<evidence type="ECO:0000313" key="5">
    <source>
        <dbReference type="Proteomes" id="UP001285441"/>
    </source>
</evidence>
<comment type="similarity">
    <text evidence="1 2">Belongs to the iron/ascorbate-dependent oxidoreductase family.</text>
</comment>
<dbReference type="GO" id="GO:0044283">
    <property type="term" value="P:small molecule biosynthetic process"/>
    <property type="evidence" value="ECO:0007669"/>
    <property type="project" value="UniProtKB-ARBA"/>
</dbReference>
<organism evidence="4 5">
    <name type="scientific">Podospora didyma</name>
    <dbReference type="NCBI Taxonomy" id="330526"/>
    <lineage>
        <taxon>Eukaryota</taxon>
        <taxon>Fungi</taxon>
        <taxon>Dikarya</taxon>
        <taxon>Ascomycota</taxon>
        <taxon>Pezizomycotina</taxon>
        <taxon>Sordariomycetes</taxon>
        <taxon>Sordariomycetidae</taxon>
        <taxon>Sordariales</taxon>
        <taxon>Podosporaceae</taxon>
        <taxon>Podospora</taxon>
    </lineage>
</organism>
<gene>
    <name evidence="4" type="ORF">B0H63DRAFT_541728</name>
</gene>
<accession>A0AAE0U1I1</accession>
<keyword evidence="2" id="KW-0560">Oxidoreductase</keyword>